<reference evidence="1 2" key="1">
    <citation type="submission" date="2024-01" db="EMBL/GenBank/DDBJ databases">
        <title>The genomes of 5 underutilized Papilionoideae crops provide insights into root nodulation and disease resistanc.</title>
        <authorList>
            <person name="Jiang F."/>
        </authorList>
    </citation>
    <scope>NUCLEOTIDE SEQUENCE [LARGE SCALE GENOMIC DNA]</scope>
    <source>
        <strain evidence="1">LVBAO_FW01</strain>
        <tissue evidence="1">Leaves</tissue>
    </source>
</reference>
<gene>
    <name evidence="1" type="ORF">VNO77_09376</name>
</gene>
<dbReference type="Proteomes" id="UP001367508">
    <property type="component" value="Unassembled WGS sequence"/>
</dbReference>
<dbReference type="AlphaFoldDB" id="A0AAN9QU65"/>
<organism evidence="1 2">
    <name type="scientific">Canavalia gladiata</name>
    <name type="common">Sword bean</name>
    <name type="synonym">Dolichos gladiatus</name>
    <dbReference type="NCBI Taxonomy" id="3824"/>
    <lineage>
        <taxon>Eukaryota</taxon>
        <taxon>Viridiplantae</taxon>
        <taxon>Streptophyta</taxon>
        <taxon>Embryophyta</taxon>
        <taxon>Tracheophyta</taxon>
        <taxon>Spermatophyta</taxon>
        <taxon>Magnoliopsida</taxon>
        <taxon>eudicotyledons</taxon>
        <taxon>Gunneridae</taxon>
        <taxon>Pentapetalae</taxon>
        <taxon>rosids</taxon>
        <taxon>fabids</taxon>
        <taxon>Fabales</taxon>
        <taxon>Fabaceae</taxon>
        <taxon>Papilionoideae</taxon>
        <taxon>50 kb inversion clade</taxon>
        <taxon>NPAAA clade</taxon>
        <taxon>indigoferoid/millettioid clade</taxon>
        <taxon>Phaseoleae</taxon>
        <taxon>Canavalia</taxon>
    </lineage>
</organism>
<proteinExistence type="predicted"/>
<dbReference type="EMBL" id="JAYMYQ010000002">
    <property type="protein sequence ID" value="KAK7350585.1"/>
    <property type="molecule type" value="Genomic_DNA"/>
</dbReference>
<protein>
    <submittedName>
        <fullName evidence="1">Uncharacterized protein</fullName>
    </submittedName>
</protein>
<sequence>MKVMMSKCKKGLVDDGDVYDEGRGGSTERVMMKMVMKGQRELEGGGGGHDDCFCVMWLKVLCGCYHGSERVLGGLGCFLACGIVTRLPRHLRSRNPSSLFTSHLSQWERLAKEHLVLDVLALAFRWQHSSIACPDNAEFIALQLLPIAD</sequence>
<name>A0AAN9QU65_CANGL</name>
<accession>A0AAN9QU65</accession>
<keyword evidence="2" id="KW-1185">Reference proteome</keyword>
<comment type="caution">
    <text evidence="1">The sequence shown here is derived from an EMBL/GenBank/DDBJ whole genome shotgun (WGS) entry which is preliminary data.</text>
</comment>
<evidence type="ECO:0000313" key="1">
    <source>
        <dbReference type="EMBL" id="KAK7350585.1"/>
    </source>
</evidence>
<evidence type="ECO:0000313" key="2">
    <source>
        <dbReference type="Proteomes" id="UP001367508"/>
    </source>
</evidence>